<proteinExistence type="predicted"/>
<evidence type="ECO:0000313" key="1">
    <source>
        <dbReference type="EMBL" id="XBT93020.1"/>
    </source>
</evidence>
<name>A0AAU7RS53_9HYPH</name>
<reference evidence="1" key="1">
    <citation type="submission" date="2024-06" db="EMBL/GenBank/DDBJ databases">
        <authorList>
            <person name="Li T."/>
            <person name="Gao R."/>
        </authorList>
    </citation>
    <scope>NUCLEOTIDE SEQUENCE</scope>
    <source>
        <strain evidence="1">ZPR3</strain>
    </source>
</reference>
<organism evidence="1">
    <name type="scientific">Rhizobium sp. ZPR3</name>
    <dbReference type="NCBI Taxonomy" id="3158967"/>
    <lineage>
        <taxon>Bacteria</taxon>
        <taxon>Pseudomonadati</taxon>
        <taxon>Pseudomonadota</taxon>
        <taxon>Alphaproteobacteria</taxon>
        <taxon>Hyphomicrobiales</taxon>
        <taxon>Rhizobiaceae</taxon>
        <taxon>Rhizobium/Agrobacterium group</taxon>
        <taxon>Rhizobium</taxon>
    </lineage>
</organism>
<dbReference type="RefSeq" id="WP_349957388.1">
    <property type="nucleotide sequence ID" value="NZ_CP157960.1"/>
</dbReference>
<dbReference type="EMBL" id="CP157960">
    <property type="protein sequence ID" value="XBT93020.1"/>
    <property type="molecule type" value="Genomic_DNA"/>
</dbReference>
<dbReference type="AlphaFoldDB" id="A0AAU7RS53"/>
<sequence length="148" mass="16823">MKTRTSYVVYGGTPNPPSKELITIDGSFPNAGGLTDYFPEKEEDKNNIREIADWLKVIVKEKKSGDLIDCIIFKPENNSGTKFFLIGFSKSRPEGARGPIGKFDTPEQCSGKFTSFQDAQQALRFWVDNPVSGVEYVDNERKYRKWTR</sequence>
<gene>
    <name evidence="1" type="ORF">ABM479_00630</name>
</gene>
<protein>
    <submittedName>
        <fullName evidence="1">Uncharacterized protein</fullName>
    </submittedName>
</protein>
<accession>A0AAU7RS53</accession>